<name>A0A6A2ZTH6_HIBSY</name>
<evidence type="ECO:0000313" key="3">
    <source>
        <dbReference type="Proteomes" id="UP000436088"/>
    </source>
</evidence>
<keyword evidence="3" id="KW-1185">Reference proteome</keyword>
<evidence type="ECO:0000313" key="2">
    <source>
        <dbReference type="EMBL" id="KAE8695073.1"/>
    </source>
</evidence>
<dbReference type="PANTHER" id="PTHR34778">
    <property type="entry name" value="OS02G0580700 PROTEIN"/>
    <property type="match status" value="1"/>
</dbReference>
<feature type="coiled-coil region" evidence="1">
    <location>
        <begin position="119"/>
        <end position="153"/>
    </location>
</feature>
<dbReference type="PANTHER" id="PTHR34778:SF2">
    <property type="entry name" value="OS02G0580700 PROTEIN"/>
    <property type="match status" value="1"/>
</dbReference>
<sequence>MLAYCLEKNQELGAWRVGKVLLGLGKKISGLRLGIGAAVIIEFRVRLDPLKKAYAEIILNTDKEAAARIMVSERKALRYQQELFASKDESLRMLLRLRQIFDAKANDAEMMSLNQQKIIEVLEAQLGEAEDIVRDLRAELRETQDELEKLSKDLIFPDAQTNLLTVSDVKSSVLTGTNVGNTCSCVDNCYVYNPDFASIVMRRKEPDLYRNGCAHRIRAFERCLMNENFSLFGQVDETKNDNTQEGEEAKTMHSILGIGFAESLGDPTCKTDLDMVDVSAVNSDAKVSEITERSSPQPVNNKFLVYAFERKRKNDCSSSLDRDCSHDDGIL</sequence>
<accession>A0A6A2ZTH6</accession>
<reference evidence="2" key="1">
    <citation type="submission" date="2019-09" db="EMBL/GenBank/DDBJ databases">
        <title>Draft genome information of white flower Hibiscus syriacus.</title>
        <authorList>
            <person name="Kim Y.-M."/>
        </authorList>
    </citation>
    <scope>NUCLEOTIDE SEQUENCE [LARGE SCALE GENOMIC DNA]</scope>
    <source>
        <strain evidence="2">YM2019G1</strain>
    </source>
</reference>
<dbReference type="AlphaFoldDB" id="A0A6A2ZTH6"/>
<keyword evidence="1" id="KW-0175">Coiled coil</keyword>
<comment type="caution">
    <text evidence="2">The sequence shown here is derived from an EMBL/GenBank/DDBJ whole genome shotgun (WGS) entry which is preliminary data.</text>
</comment>
<dbReference type="Proteomes" id="UP000436088">
    <property type="component" value="Unassembled WGS sequence"/>
</dbReference>
<dbReference type="EMBL" id="VEPZ02001096">
    <property type="protein sequence ID" value="KAE8695073.1"/>
    <property type="molecule type" value="Genomic_DNA"/>
</dbReference>
<gene>
    <name evidence="2" type="ORF">F3Y22_tig00110745pilonHSYRG00273</name>
</gene>
<proteinExistence type="predicted"/>
<protein>
    <submittedName>
        <fullName evidence="2">Microtubule-associated protein TORTIFOLIA1-like isoform X1</fullName>
    </submittedName>
</protein>
<organism evidence="2 3">
    <name type="scientific">Hibiscus syriacus</name>
    <name type="common">Rose of Sharon</name>
    <dbReference type="NCBI Taxonomy" id="106335"/>
    <lineage>
        <taxon>Eukaryota</taxon>
        <taxon>Viridiplantae</taxon>
        <taxon>Streptophyta</taxon>
        <taxon>Embryophyta</taxon>
        <taxon>Tracheophyta</taxon>
        <taxon>Spermatophyta</taxon>
        <taxon>Magnoliopsida</taxon>
        <taxon>eudicotyledons</taxon>
        <taxon>Gunneridae</taxon>
        <taxon>Pentapetalae</taxon>
        <taxon>rosids</taxon>
        <taxon>malvids</taxon>
        <taxon>Malvales</taxon>
        <taxon>Malvaceae</taxon>
        <taxon>Malvoideae</taxon>
        <taxon>Hibiscus</taxon>
    </lineage>
</organism>
<evidence type="ECO:0000256" key="1">
    <source>
        <dbReference type="SAM" id="Coils"/>
    </source>
</evidence>